<proteinExistence type="predicted"/>
<keyword evidence="3" id="KW-0808">Transferase</keyword>
<dbReference type="Gene3D" id="3.60.110.10">
    <property type="entry name" value="Carbon-nitrogen hydrolase"/>
    <property type="match status" value="1"/>
</dbReference>
<reference evidence="3" key="1">
    <citation type="submission" date="2021-05" db="EMBL/GenBank/DDBJ databases">
        <title>Genomic insights into ecological role and evolution of a novel Thermoplasmata order Candidatus Sysuiplasmatales.</title>
        <authorList>
            <person name="Yuan Y."/>
        </authorList>
    </citation>
    <scope>NUCLEOTIDE SEQUENCE</scope>
    <source>
        <strain evidence="3">TUT19-bin139</strain>
    </source>
</reference>
<evidence type="ECO:0000256" key="1">
    <source>
        <dbReference type="ARBA" id="ARBA00022801"/>
    </source>
</evidence>
<keyword evidence="3" id="KW-0012">Acyltransferase</keyword>
<dbReference type="PANTHER" id="PTHR43674:SF2">
    <property type="entry name" value="BETA-UREIDOPROPIONASE"/>
    <property type="match status" value="1"/>
</dbReference>
<accession>A0A8J7YLX7</accession>
<dbReference type="InterPro" id="IPR036526">
    <property type="entry name" value="C-N_Hydrolase_sf"/>
</dbReference>
<sequence length="278" mass="30978">MEEIRIGLVQMAMGKSRGKNVEKAVRMIDEAARRGADIVCLPELFETTYFPAIENANAEAVELPGRTAERLSSCARENGVTLIAGSVFESYRGRRYNTSLIFDSEGRQIGIYRKVHVPHDPYFYEKNYFSPGRSYRVVATGKCKVGVLICYDQWFPEAARVNKLLGADVLFYPTAIGTVSTIEQTEGDWKEAWKTVQRGHAIANSMVVAAVNRVGTEGDMNFWGGSFVCDQFGNIIAEADDSECVTVATCDIDLGRDIEKGWGFIRNRRPGTYGRLVE</sequence>
<dbReference type="Proteomes" id="UP000750197">
    <property type="component" value="Unassembled WGS sequence"/>
</dbReference>
<feature type="domain" description="CN hydrolase" evidence="2">
    <location>
        <begin position="4"/>
        <end position="254"/>
    </location>
</feature>
<evidence type="ECO:0000259" key="2">
    <source>
        <dbReference type="PROSITE" id="PS50263"/>
    </source>
</evidence>
<dbReference type="PROSITE" id="PS50263">
    <property type="entry name" value="CN_HYDROLASE"/>
    <property type="match status" value="1"/>
</dbReference>
<organism evidence="3 4">
    <name type="scientific">Candidatus Sysuiplasma superficiale</name>
    <dbReference type="NCBI Taxonomy" id="2823368"/>
    <lineage>
        <taxon>Archaea</taxon>
        <taxon>Methanobacteriati</taxon>
        <taxon>Thermoplasmatota</taxon>
        <taxon>Thermoplasmata</taxon>
        <taxon>Candidatus Sysuiplasmatales</taxon>
        <taxon>Candidatus Sysuiplasmataceae</taxon>
        <taxon>Candidatus Sysuiplasma</taxon>
    </lineage>
</organism>
<dbReference type="Pfam" id="PF00795">
    <property type="entry name" value="CN_hydrolase"/>
    <property type="match status" value="1"/>
</dbReference>
<evidence type="ECO:0000313" key="4">
    <source>
        <dbReference type="Proteomes" id="UP000750197"/>
    </source>
</evidence>
<dbReference type="InterPro" id="IPR003010">
    <property type="entry name" value="C-N_Hydrolase"/>
</dbReference>
<dbReference type="PANTHER" id="PTHR43674">
    <property type="entry name" value="NITRILASE C965.09-RELATED"/>
    <property type="match status" value="1"/>
</dbReference>
<evidence type="ECO:0000313" key="3">
    <source>
        <dbReference type="EMBL" id="MBX8643145.1"/>
    </source>
</evidence>
<protein>
    <submittedName>
        <fullName evidence="3">Acyltransferase</fullName>
    </submittedName>
</protein>
<dbReference type="AlphaFoldDB" id="A0A8J7YLX7"/>
<dbReference type="GO" id="GO:0016811">
    <property type="term" value="F:hydrolase activity, acting on carbon-nitrogen (but not peptide) bonds, in linear amides"/>
    <property type="evidence" value="ECO:0007669"/>
    <property type="project" value="TreeGrafter"/>
</dbReference>
<gene>
    <name evidence="3" type="ORF">KIY12_00205</name>
</gene>
<dbReference type="SUPFAM" id="SSF56317">
    <property type="entry name" value="Carbon-nitrogen hydrolase"/>
    <property type="match status" value="1"/>
</dbReference>
<name>A0A8J7YLX7_9ARCH</name>
<dbReference type="GO" id="GO:0016746">
    <property type="term" value="F:acyltransferase activity"/>
    <property type="evidence" value="ECO:0007669"/>
    <property type="project" value="UniProtKB-KW"/>
</dbReference>
<dbReference type="EMBL" id="JAHEAC010000001">
    <property type="protein sequence ID" value="MBX8643145.1"/>
    <property type="molecule type" value="Genomic_DNA"/>
</dbReference>
<comment type="caution">
    <text evidence="3">The sequence shown here is derived from an EMBL/GenBank/DDBJ whole genome shotgun (WGS) entry which is preliminary data.</text>
</comment>
<keyword evidence="1" id="KW-0378">Hydrolase</keyword>
<dbReference type="InterPro" id="IPR050345">
    <property type="entry name" value="Aliph_Amidase/BUP"/>
</dbReference>